<organism evidence="5 6">
    <name type="scientific">Brachionus calyciflorus</name>
    <dbReference type="NCBI Taxonomy" id="104777"/>
    <lineage>
        <taxon>Eukaryota</taxon>
        <taxon>Metazoa</taxon>
        <taxon>Spiralia</taxon>
        <taxon>Gnathifera</taxon>
        <taxon>Rotifera</taxon>
        <taxon>Eurotatoria</taxon>
        <taxon>Monogononta</taxon>
        <taxon>Pseudotrocha</taxon>
        <taxon>Ploima</taxon>
        <taxon>Brachionidae</taxon>
        <taxon>Brachionus</taxon>
    </lineage>
</organism>
<dbReference type="Proteomes" id="UP000663879">
    <property type="component" value="Unassembled WGS sequence"/>
</dbReference>
<dbReference type="OrthoDB" id="10038672at2759"/>
<dbReference type="Pfam" id="PF17180">
    <property type="entry name" value="Zn_ribbon_3CxxC_2"/>
    <property type="match status" value="1"/>
</dbReference>
<evidence type="ECO:0000256" key="1">
    <source>
        <dbReference type="ARBA" id="ARBA00022723"/>
    </source>
</evidence>
<proteinExistence type="predicted"/>
<evidence type="ECO:0000256" key="2">
    <source>
        <dbReference type="ARBA" id="ARBA00022771"/>
    </source>
</evidence>
<evidence type="ECO:0000313" key="5">
    <source>
        <dbReference type="EMBL" id="CAF0757431.1"/>
    </source>
</evidence>
<comment type="caution">
    <text evidence="5">The sequence shown here is derived from an EMBL/GenBank/DDBJ whole genome shotgun (WGS) entry which is preliminary data.</text>
</comment>
<keyword evidence="6" id="KW-1185">Reference proteome</keyword>
<dbReference type="InterPro" id="IPR033446">
    <property type="entry name" value="ZCCHC24_Znf-3CxxC"/>
</dbReference>
<dbReference type="SMART" id="SM01328">
    <property type="entry name" value="zf-3CxxC"/>
    <property type="match status" value="1"/>
</dbReference>
<dbReference type="EMBL" id="CAJNOC010000408">
    <property type="protein sequence ID" value="CAF0757431.1"/>
    <property type="molecule type" value="Genomic_DNA"/>
</dbReference>
<gene>
    <name evidence="5" type="ORF">OXX778_LOCUS4249</name>
</gene>
<evidence type="ECO:0000259" key="4">
    <source>
        <dbReference type="SMART" id="SM01328"/>
    </source>
</evidence>
<dbReference type="AlphaFoldDB" id="A0A813PX10"/>
<feature type="domain" description="3CxxC-type" evidence="4">
    <location>
        <begin position="20"/>
        <end position="75"/>
    </location>
</feature>
<reference evidence="5" key="1">
    <citation type="submission" date="2021-02" db="EMBL/GenBank/DDBJ databases">
        <authorList>
            <person name="Nowell W R."/>
        </authorList>
    </citation>
    <scope>NUCLEOTIDE SEQUENCE</scope>
    <source>
        <strain evidence="5">Ploen Becks lab</strain>
    </source>
</reference>
<keyword evidence="3" id="KW-0862">Zinc</keyword>
<keyword evidence="2" id="KW-0863">Zinc-finger</keyword>
<dbReference type="GO" id="GO:0008270">
    <property type="term" value="F:zinc ion binding"/>
    <property type="evidence" value="ECO:0007669"/>
    <property type="project" value="UniProtKB-KW"/>
</dbReference>
<name>A0A813PX10_9BILA</name>
<dbReference type="InterPro" id="IPR027377">
    <property type="entry name" value="ZAR1/RTP1-5-like_Znf-3CxxC"/>
</dbReference>
<evidence type="ECO:0000256" key="3">
    <source>
        <dbReference type="ARBA" id="ARBA00022833"/>
    </source>
</evidence>
<protein>
    <recommendedName>
        <fullName evidence="4">3CxxC-type domain-containing protein</fullName>
    </recommendedName>
</protein>
<accession>A0A813PX10</accession>
<sequence>MNSFNVSKSVVPTPYQGKKRCFGEYMCQNCQKSWKSANSKANTPQECTRCHAQVFPTKQSSLDNVFRDLRNNKDLKFAYLEQISKPNQVQSNQQNVKQNYNQNIQFQQSQPINTMQYQYNPFASVSPVSSSSSSNSTSPSFFINPNPITAFDFSDCFSAFHRL</sequence>
<keyword evidence="1" id="KW-0479">Metal-binding</keyword>
<evidence type="ECO:0000313" key="6">
    <source>
        <dbReference type="Proteomes" id="UP000663879"/>
    </source>
</evidence>